<feature type="domain" description="Calcineurin-like phosphoesterase" evidence="1">
    <location>
        <begin position="13"/>
        <end position="161"/>
    </location>
</feature>
<dbReference type="InterPro" id="IPR004843">
    <property type="entry name" value="Calcineurin-like_PHP"/>
</dbReference>
<dbReference type="PANTHER" id="PTHR42850">
    <property type="entry name" value="METALLOPHOSPHOESTERASE"/>
    <property type="match status" value="1"/>
</dbReference>
<comment type="caution">
    <text evidence="2">The sequence shown here is derived from an EMBL/GenBank/DDBJ whole genome shotgun (WGS) entry which is preliminary data.</text>
</comment>
<reference evidence="2 3" key="1">
    <citation type="submission" date="2018-05" db="EMBL/GenBank/DDBJ databases">
        <title>A metagenomic window into the 2 km-deep terrestrial subsurface aquifer revealed taxonomically and functionally diverse microbial community comprising novel uncultured bacterial lineages.</title>
        <authorList>
            <person name="Kadnikov V.V."/>
            <person name="Mardanov A.V."/>
            <person name="Beletsky A.V."/>
            <person name="Banks D."/>
            <person name="Pimenov N.V."/>
            <person name="Frank Y.A."/>
            <person name="Karnachuk O.V."/>
            <person name="Ravin N.V."/>
        </authorList>
    </citation>
    <scope>NUCLEOTIDE SEQUENCE [LARGE SCALE GENOMIC DNA]</scope>
    <source>
        <strain evidence="2">BY5</strain>
    </source>
</reference>
<dbReference type="Proteomes" id="UP000252355">
    <property type="component" value="Unassembled WGS sequence"/>
</dbReference>
<dbReference type="EMBL" id="QOQW01000019">
    <property type="protein sequence ID" value="RCK78760.1"/>
    <property type="molecule type" value="Genomic_DNA"/>
</dbReference>
<dbReference type="GO" id="GO:0005737">
    <property type="term" value="C:cytoplasm"/>
    <property type="evidence" value="ECO:0007669"/>
    <property type="project" value="TreeGrafter"/>
</dbReference>
<gene>
    <name evidence="2" type="ORF">OZSIB_1113</name>
</gene>
<dbReference type="PANTHER" id="PTHR42850:SF4">
    <property type="entry name" value="ZINC-DEPENDENT ENDOPOLYPHOSPHATASE"/>
    <property type="match status" value="1"/>
</dbReference>
<dbReference type="GO" id="GO:0008803">
    <property type="term" value="F:bis(5'-nucleosyl)-tetraphosphatase (symmetrical) activity"/>
    <property type="evidence" value="ECO:0007669"/>
    <property type="project" value="TreeGrafter"/>
</dbReference>
<dbReference type="Gene3D" id="3.60.21.10">
    <property type="match status" value="1"/>
</dbReference>
<dbReference type="GO" id="GO:0016791">
    <property type="term" value="F:phosphatase activity"/>
    <property type="evidence" value="ECO:0007669"/>
    <property type="project" value="TreeGrafter"/>
</dbReference>
<dbReference type="SUPFAM" id="SSF56300">
    <property type="entry name" value="Metallo-dependent phosphatases"/>
    <property type="match status" value="1"/>
</dbReference>
<organism evidence="2 3">
    <name type="scientific">Candidatus Ozemobacter sibiricus</name>
    <dbReference type="NCBI Taxonomy" id="2268124"/>
    <lineage>
        <taxon>Bacteria</taxon>
        <taxon>Candidatus Ozemobacteria</taxon>
        <taxon>Candidatus Ozemobacterales</taxon>
        <taxon>Candidatus Ozemobacteraceae</taxon>
        <taxon>Candidatus Ozemobacter</taxon>
    </lineage>
</organism>
<evidence type="ECO:0000313" key="2">
    <source>
        <dbReference type="EMBL" id="RCK78760.1"/>
    </source>
</evidence>
<evidence type="ECO:0000259" key="1">
    <source>
        <dbReference type="Pfam" id="PF00149"/>
    </source>
</evidence>
<sequence length="261" mass="29684">MPHTAGLRLPPGLPIAAIADLHGHLDEFDKMLAEIDRRLGPDAVIITLGDYVDNGPRIPRLLDRLLEVKRQRPERFFSILGDHDLACLRAMGWRKGPPDEAWYQNWANRYWHPGGETPRQYGASSGATLAEMMDSRHREFLQELPWFFEYGEYVFVHAGLEPRDLGPQREELARREPLPGLQTHPQLRDKKLAVTSWEGWGRIVVSGHTRAAKMRQMVDPLPGDPHFVTPYRITLSGEIDSTGTLYAALLPERIFLEVGPD</sequence>
<dbReference type="GO" id="GO:0110154">
    <property type="term" value="P:RNA decapping"/>
    <property type="evidence" value="ECO:0007669"/>
    <property type="project" value="TreeGrafter"/>
</dbReference>
<evidence type="ECO:0000313" key="3">
    <source>
        <dbReference type="Proteomes" id="UP000252355"/>
    </source>
</evidence>
<proteinExistence type="predicted"/>
<dbReference type="Pfam" id="PF00149">
    <property type="entry name" value="Metallophos"/>
    <property type="match status" value="1"/>
</dbReference>
<dbReference type="InterPro" id="IPR029052">
    <property type="entry name" value="Metallo-depent_PP-like"/>
</dbReference>
<dbReference type="InterPro" id="IPR050126">
    <property type="entry name" value="Ap4A_hydrolase"/>
</dbReference>
<name>A0A367ZL39_9BACT</name>
<protein>
    <submittedName>
        <fullName evidence="2">Serine/threonine protein phosphatase family protein</fullName>
    </submittedName>
</protein>
<dbReference type="AlphaFoldDB" id="A0A367ZL39"/>
<accession>A0A367ZL39</accession>